<dbReference type="InParanoid" id="Q5B002"/>
<dbReference type="CDD" id="cd22189">
    <property type="entry name" value="PGAP4-like_fungal"/>
    <property type="match status" value="1"/>
</dbReference>
<dbReference type="GO" id="GO:0000139">
    <property type="term" value="C:Golgi membrane"/>
    <property type="evidence" value="ECO:0007669"/>
    <property type="project" value="InterPro"/>
</dbReference>
<keyword evidence="1" id="KW-1133">Transmembrane helix</keyword>
<proteinExistence type="predicted"/>
<dbReference type="PANTHER" id="PTHR31410">
    <property type="entry name" value="TRANSMEMBRANE PROTEIN 246"/>
    <property type="match status" value="1"/>
</dbReference>
<evidence type="ECO:0008006" key="4">
    <source>
        <dbReference type="Google" id="ProtNLM"/>
    </source>
</evidence>
<dbReference type="AlphaFoldDB" id="Q5B002"/>
<dbReference type="GO" id="GO:0016757">
    <property type="term" value="F:glycosyltransferase activity"/>
    <property type="evidence" value="ECO:0000318"/>
    <property type="project" value="GO_Central"/>
</dbReference>
<evidence type="ECO:0000313" key="3">
    <source>
        <dbReference type="Proteomes" id="UP000000560"/>
    </source>
</evidence>
<dbReference type="PANTHER" id="PTHR31410:SF1">
    <property type="entry name" value="POST-GPI ATTACHMENT TO PROTEINS FACTOR 4"/>
    <property type="match status" value="1"/>
</dbReference>
<name>Q5B002_EMENI</name>
<dbReference type="OMA" id="QTDTMIE"/>
<evidence type="ECO:0000313" key="2">
    <source>
        <dbReference type="EMBL" id="CBF70126.1"/>
    </source>
</evidence>
<keyword evidence="1" id="KW-0472">Membrane</keyword>
<reference evidence="3" key="1">
    <citation type="journal article" date="2005" name="Nature">
        <title>Sequencing of Aspergillus nidulans and comparative analysis with A. fumigatus and A. oryzae.</title>
        <authorList>
            <person name="Galagan J.E."/>
            <person name="Calvo S.E."/>
            <person name="Cuomo C."/>
            <person name="Ma L.J."/>
            <person name="Wortman J.R."/>
            <person name="Batzoglou S."/>
            <person name="Lee S.I."/>
            <person name="Basturkmen M."/>
            <person name="Spevak C.C."/>
            <person name="Clutterbuck J."/>
            <person name="Kapitonov V."/>
            <person name="Jurka J."/>
            <person name="Scazzocchio C."/>
            <person name="Farman M."/>
            <person name="Butler J."/>
            <person name="Purcell S."/>
            <person name="Harris S."/>
            <person name="Braus G.H."/>
            <person name="Draht O."/>
            <person name="Busch S."/>
            <person name="D'Enfert C."/>
            <person name="Bouchier C."/>
            <person name="Goldman G.H."/>
            <person name="Bell-Pedersen D."/>
            <person name="Griffiths-Jones S."/>
            <person name="Doonan J.H."/>
            <person name="Yu J."/>
            <person name="Vienken K."/>
            <person name="Pain A."/>
            <person name="Freitag M."/>
            <person name="Selker E.U."/>
            <person name="Archer D.B."/>
            <person name="Penalva M.A."/>
            <person name="Oakley B.R."/>
            <person name="Momany M."/>
            <person name="Tanaka T."/>
            <person name="Kumagai T."/>
            <person name="Asai K."/>
            <person name="Machida M."/>
            <person name="Nierman W.C."/>
            <person name="Denning D.W."/>
            <person name="Caddick M."/>
            <person name="Hynes M."/>
            <person name="Paoletti M."/>
            <person name="Fischer R."/>
            <person name="Miller B."/>
            <person name="Dyer P."/>
            <person name="Sachs M.S."/>
            <person name="Osmani S.A."/>
            <person name="Birren B.W."/>
        </authorList>
    </citation>
    <scope>NUCLEOTIDE SEQUENCE [LARGE SCALE GENOMIC DNA]</scope>
    <source>
        <strain evidence="3">FGSC A4 / ATCC 38163 / CBS 112.46 / NRRL 194 / M139</strain>
    </source>
</reference>
<dbReference type="RefSeq" id="XP_663732.1">
    <property type="nucleotide sequence ID" value="XM_658640.1"/>
</dbReference>
<dbReference type="GeneID" id="2871057"/>
<keyword evidence="3" id="KW-1185">Reference proteome</keyword>
<dbReference type="OrthoDB" id="2016523at2759"/>
<protein>
    <recommendedName>
        <fullName evidence="4">Integral membrane protein</fullName>
    </recommendedName>
</protein>
<organism evidence="2 3">
    <name type="scientific">Emericella nidulans (strain FGSC A4 / ATCC 38163 / CBS 112.46 / NRRL 194 / M139)</name>
    <name type="common">Aspergillus nidulans</name>
    <dbReference type="NCBI Taxonomy" id="227321"/>
    <lineage>
        <taxon>Eukaryota</taxon>
        <taxon>Fungi</taxon>
        <taxon>Dikarya</taxon>
        <taxon>Ascomycota</taxon>
        <taxon>Pezizomycotina</taxon>
        <taxon>Eurotiomycetes</taxon>
        <taxon>Eurotiomycetidae</taxon>
        <taxon>Eurotiales</taxon>
        <taxon>Aspergillaceae</taxon>
        <taxon>Aspergillus</taxon>
        <taxon>Aspergillus subgen. Nidulantes</taxon>
    </lineage>
</organism>
<gene>
    <name evidence="2" type="ORF">ANIA_06128</name>
</gene>
<dbReference type="Proteomes" id="UP000000560">
    <property type="component" value="Chromosome I"/>
</dbReference>
<evidence type="ECO:0000256" key="1">
    <source>
        <dbReference type="SAM" id="Phobius"/>
    </source>
</evidence>
<accession>C8V2C8</accession>
<sequence length="484" mass="55341">MYPSTHSPLLVESLLPVEMPLPLPLSAVAKRAPAQLTHILKLRASRIFLSSLLLWLLLYAYCRTRFWRDPHSAFFQEAHVYDLDYSLYREREGTHFLARHNAPTTRPGEEFHYHYTKNNSEGGSETPAVCVAIVTVRREQDTYFDASVGSLLEGLTEHERKPLHLSVLFADIDPAVHPSWGQKWVERLVDQVGGYNVSAEQLEDLRKWEAERNFYRKGVFDYIYALRTCQGVNAPYTLIFEDDIILATGWFARTLKSLAEISRREAGANQGHSHAAKNQKPWLYLRLFYTETALGWSSADFAYEHMPLIFLTLTALSFTALYFLQRSRRFQPLHLDTPSILVISLLCIPAFTALAYMVGKYNLMPLRGVVQMNKFGCCTQGLLFPAQQVDRLIGFLEDRGHGQTDSLIEEYADLNGLNRYAVALPLLQHVGLKSSRDNTDVNTQSTWAFWFETNKPEALRREHAELLGDADVQQMLELPCPRLP</sequence>
<reference evidence="3" key="2">
    <citation type="journal article" date="2009" name="Fungal Genet. Biol.">
        <title>The 2008 update of the Aspergillus nidulans genome annotation: a community effort.</title>
        <authorList>
            <person name="Wortman J.R."/>
            <person name="Gilsenan J.M."/>
            <person name="Joardar V."/>
            <person name="Deegan J."/>
            <person name="Clutterbuck J."/>
            <person name="Andersen M.R."/>
            <person name="Archer D."/>
            <person name="Bencina M."/>
            <person name="Braus G."/>
            <person name="Coutinho P."/>
            <person name="von Dohren H."/>
            <person name="Doonan J."/>
            <person name="Driessen A.J."/>
            <person name="Durek P."/>
            <person name="Espeso E."/>
            <person name="Fekete E."/>
            <person name="Flipphi M."/>
            <person name="Estrada C.G."/>
            <person name="Geysens S."/>
            <person name="Goldman G."/>
            <person name="de Groot P.W."/>
            <person name="Hansen K."/>
            <person name="Harris S.D."/>
            <person name="Heinekamp T."/>
            <person name="Helmstaedt K."/>
            <person name="Henrissat B."/>
            <person name="Hofmann G."/>
            <person name="Homan T."/>
            <person name="Horio T."/>
            <person name="Horiuchi H."/>
            <person name="James S."/>
            <person name="Jones M."/>
            <person name="Karaffa L."/>
            <person name="Karanyi Z."/>
            <person name="Kato M."/>
            <person name="Keller N."/>
            <person name="Kelly D.E."/>
            <person name="Kiel J.A."/>
            <person name="Kim J.M."/>
            <person name="van der Klei I.J."/>
            <person name="Klis F.M."/>
            <person name="Kovalchuk A."/>
            <person name="Krasevec N."/>
            <person name="Kubicek C.P."/>
            <person name="Liu B."/>
            <person name="Maccabe A."/>
            <person name="Meyer V."/>
            <person name="Mirabito P."/>
            <person name="Miskei M."/>
            <person name="Mos M."/>
            <person name="Mullins J."/>
            <person name="Nelson D.R."/>
            <person name="Nielsen J."/>
            <person name="Oakley B.R."/>
            <person name="Osmani S.A."/>
            <person name="Pakula T."/>
            <person name="Paszewski A."/>
            <person name="Paulsen I."/>
            <person name="Pilsyk S."/>
            <person name="Pocsi I."/>
            <person name="Punt P.J."/>
            <person name="Ram A.F."/>
            <person name="Ren Q."/>
            <person name="Robellet X."/>
            <person name="Robson G."/>
            <person name="Seiboth B."/>
            <person name="van Solingen P."/>
            <person name="Specht T."/>
            <person name="Sun J."/>
            <person name="Taheri-Talesh N."/>
            <person name="Takeshita N."/>
            <person name="Ussery D."/>
            <person name="vanKuyk P.A."/>
            <person name="Visser H."/>
            <person name="van de Vondervoort P.J."/>
            <person name="de Vries R.P."/>
            <person name="Walton J."/>
            <person name="Xiang X."/>
            <person name="Xiong Y."/>
            <person name="Zeng A.P."/>
            <person name="Brandt B.W."/>
            <person name="Cornell M.J."/>
            <person name="van den Hondel C.A."/>
            <person name="Visser J."/>
            <person name="Oliver S.G."/>
            <person name="Turner G."/>
        </authorList>
    </citation>
    <scope>GENOME REANNOTATION</scope>
    <source>
        <strain evidence="3">FGSC A4 / ATCC 38163 / CBS 112.46 / NRRL 194 / M139</strain>
    </source>
</reference>
<accession>Q5B002</accession>
<dbReference type="GO" id="GO:0006506">
    <property type="term" value="P:GPI anchor biosynthetic process"/>
    <property type="evidence" value="ECO:0007669"/>
    <property type="project" value="InterPro"/>
</dbReference>
<dbReference type="InterPro" id="IPR029675">
    <property type="entry name" value="PGAP4"/>
</dbReference>
<dbReference type="eggNOG" id="ENOG502SBPR">
    <property type="taxonomic scope" value="Eukaryota"/>
</dbReference>
<dbReference type="HOGENOM" id="CLU_036324_0_0_1"/>
<feature type="transmembrane region" description="Helical" evidence="1">
    <location>
        <begin position="337"/>
        <end position="358"/>
    </location>
</feature>
<keyword evidence="1" id="KW-0812">Transmembrane</keyword>
<dbReference type="EMBL" id="BN001301">
    <property type="protein sequence ID" value="CBF70126.1"/>
    <property type="molecule type" value="Genomic_DNA"/>
</dbReference>
<feature type="transmembrane region" description="Helical" evidence="1">
    <location>
        <begin position="308"/>
        <end position="325"/>
    </location>
</feature>
<dbReference type="KEGG" id="ani:ANIA_06128"/>